<sequence length="245" mass="28107">MEFLIMIMMFNMLVPQIFSQVNDYHIMQFVLGWNPSFCSKPDTKSCVNPVPENFTIHGLWPANAYANSLYLKMPTSWKEKQDLKNDMALLNQDQNLVNSLHHVWPSVVPKFPAELFWRHEWAKHGFGIRAQIDVKTYFEAATRIHDTMIAINGKTNLKGYFTGVGIQPGKSVTVRQLGRALNPLVNGIDIRCYNNGTHNFLLEVIFCLDKSSLYSFISCQRAYRRTGLVQLTRSCDPNDPLYLPS</sequence>
<evidence type="ECO:0000313" key="7">
    <source>
        <dbReference type="EMBL" id="ACV83768.1"/>
    </source>
</evidence>
<dbReference type="PROSITE" id="PS00530">
    <property type="entry name" value="RNASE_T2_1"/>
    <property type="match status" value="1"/>
</dbReference>
<evidence type="ECO:0000256" key="5">
    <source>
        <dbReference type="RuleBase" id="RU004328"/>
    </source>
</evidence>
<evidence type="ECO:0000256" key="1">
    <source>
        <dbReference type="ARBA" id="ARBA00007469"/>
    </source>
</evidence>
<dbReference type="PANTHER" id="PTHR11240">
    <property type="entry name" value="RIBONUCLEASE T2"/>
    <property type="match status" value="1"/>
</dbReference>
<keyword evidence="4" id="KW-0456">Lyase</keyword>
<keyword evidence="6" id="KW-0732">Signal</keyword>
<protein>
    <submittedName>
        <fullName evidence="7">RNase Phy4</fullName>
        <ecNumber evidence="7">3.1.27.1</ecNumber>
    </submittedName>
</protein>
<keyword evidence="2" id="KW-0540">Nuclease</keyword>
<organism evidence="7">
    <name type="scientific">Petunia hybrida</name>
    <name type="common">Petunia</name>
    <dbReference type="NCBI Taxonomy" id="4102"/>
    <lineage>
        <taxon>Eukaryota</taxon>
        <taxon>Viridiplantae</taxon>
        <taxon>Streptophyta</taxon>
        <taxon>Embryophyta</taxon>
        <taxon>Tracheophyta</taxon>
        <taxon>Spermatophyta</taxon>
        <taxon>Magnoliopsida</taxon>
        <taxon>eudicotyledons</taxon>
        <taxon>Gunneridae</taxon>
        <taxon>Pentapetalae</taxon>
        <taxon>asterids</taxon>
        <taxon>lamiids</taxon>
        <taxon>Solanales</taxon>
        <taxon>Solanaceae</taxon>
        <taxon>Petunioideae</taxon>
        <taxon>Petunia</taxon>
    </lineage>
</organism>
<dbReference type="InterPro" id="IPR036430">
    <property type="entry name" value="RNase_T2-like_sf"/>
</dbReference>
<name>C9E780_PETHY</name>
<feature type="chain" id="PRO_5002996980" evidence="6">
    <location>
        <begin position="20"/>
        <end position="245"/>
    </location>
</feature>
<reference evidence="7" key="1">
    <citation type="submission" date="2009-08" db="EMBL/GenBank/DDBJ databases">
        <title>Petunia nectar proteins have ribonuclease activity.</title>
        <authorList>
            <person name="Hillwig M.S."/>
            <person name="Liu X."/>
            <person name="Liu G."/>
            <person name="Thornburg R.W."/>
            <person name="MacIntosh G.C."/>
        </authorList>
    </citation>
    <scope>NUCLEOTIDE SEQUENCE</scope>
</reference>
<dbReference type="Pfam" id="PF00445">
    <property type="entry name" value="Ribonuclease_T2"/>
    <property type="match status" value="1"/>
</dbReference>
<dbReference type="GO" id="GO:0005576">
    <property type="term" value="C:extracellular region"/>
    <property type="evidence" value="ECO:0007669"/>
    <property type="project" value="TreeGrafter"/>
</dbReference>
<dbReference type="AlphaFoldDB" id="C9E780"/>
<dbReference type="EMBL" id="GQ465918">
    <property type="protein sequence ID" value="ACV83768.1"/>
    <property type="molecule type" value="mRNA"/>
</dbReference>
<evidence type="ECO:0000256" key="4">
    <source>
        <dbReference type="ARBA" id="ARBA00023239"/>
    </source>
</evidence>
<evidence type="ECO:0000256" key="2">
    <source>
        <dbReference type="ARBA" id="ARBA00022759"/>
    </source>
</evidence>
<dbReference type="SUPFAM" id="SSF55895">
    <property type="entry name" value="Ribonuclease Rh-like"/>
    <property type="match status" value="1"/>
</dbReference>
<dbReference type="InterPro" id="IPR001568">
    <property type="entry name" value="RNase_T2-like"/>
</dbReference>
<dbReference type="GO" id="GO:0006401">
    <property type="term" value="P:RNA catabolic process"/>
    <property type="evidence" value="ECO:0007669"/>
    <property type="project" value="TreeGrafter"/>
</dbReference>
<keyword evidence="2" id="KW-0255">Endonuclease</keyword>
<proteinExistence type="evidence at transcript level"/>
<evidence type="ECO:0000256" key="3">
    <source>
        <dbReference type="ARBA" id="ARBA00022801"/>
    </source>
</evidence>
<dbReference type="InterPro" id="IPR018188">
    <property type="entry name" value="RNase_T2_His_AS_1"/>
</dbReference>
<dbReference type="GO" id="GO:0003723">
    <property type="term" value="F:RNA binding"/>
    <property type="evidence" value="ECO:0007669"/>
    <property type="project" value="InterPro"/>
</dbReference>
<evidence type="ECO:0000256" key="6">
    <source>
        <dbReference type="SAM" id="SignalP"/>
    </source>
</evidence>
<dbReference type="EC" id="3.1.27.1" evidence="7"/>
<dbReference type="GO" id="GO:0033897">
    <property type="term" value="F:ribonuclease T2 activity"/>
    <property type="evidence" value="ECO:0007669"/>
    <property type="project" value="InterPro"/>
</dbReference>
<feature type="signal peptide" evidence="6">
    <location>
        <begin position="1"/>
        <end position="19"/>
    </location>
</feature>
<dbReference type="Gene3D" id="3.90.730.10">
    <property type="entry name" value="Ribonuclease T2-like"/>
    <property type="match status" value="1"/>
</dbReference>
<dbReference type="CDD" id="cd00374">
    <property type="entry name" value="RNase_T2"/>
    <property type="match status" value="1"/>
</dbReference>
<dbReference type="GO" id="GO:0016787">
    <property type="term" value="F:hydrolase activity"/>
    <property type="evidence" value="ECO:0007669"/>
    <property type="project" value="UniProtKB-KW"/>
</dbReference>
<accession>C9E780</accession>
<keyword evidence="3 7" id="KW-0378">Hydrolase</keyword>
<dbReference type="PANTHER" id="PTHR11240:SF65">
    <property type="entry name" value="RIBONUCLEASE S-5-LIKE"/>
    <property type="match status" value="1"/>
</dbReference>
<comment type="similarity">
    <text evidence="1 5">Belongs to the RNase T2 family.</text>
</comment>